<proteinExistence type="predicted"/>
<protein>
    <recommendedName>
        <fullName evidence="3">Saposin B-type domain-containing protein</fullName>
    </recommendedName>
</protein>
<dbReference type="STRING" id="2903.R1DIN6"/>
<evidence type="ECO:0000313" key="1">
    <source>
        <dbReference type="EnsemblProtists" id="EOD10696"/>
    </source>
</evidence>
<dbReference type="KEGG" id="ehx:EMIHUDRAFT_215486"/>
<name>A0A0D3IHG1_EMIH1</name>
<dbReference type="EnsemblProtists" id="EOD10696">
    <property type="protein sequence ID" value="EOD10696"/>
    <property type="gene ID" value="EMIHUDRAFT_215486"/>
</dbReference>
<keyword evidence="2" id="KW-1185">Reference proteome</keyword>
<dbReference type="Proteomes" id="UP000013827">
    <property type="component" value="Unassembled WGS sequence"/>
</dbReference>
<dbReference type="AlphaFoldDB" id="A0A0D3IHG1"/>
<dbReference type="RefSeq" id="XP_005763125.1">
    <property type="nucleotide sequence ID" value="XM_005763068.1"/>
</dbReference>
<sequence>MVFCFFPSEPPESVKSKGTRGQRDALILEKQNHPHVFALGLKDAACKAPEPGCFILSACGALGGCTACWARKAVLEKYANGSGGGTGLSGYVGACCCVEPPECRGSPAALFLEGCCCPVRPDPCDYQLIACSNCLQLLACVVDIVAMFDERATELANLIDCAADCFTCSVAGCMGAQIKHEMDKDQHGVVYAVAVPTPMSASPSSLSAASAKSLPVVAVQPAAESMER</sequence>
<dbReference type="HOGENOM" id="CLU_083761_0_0_1"/>
<reference evidence="2" key="1">
    <citation type="journal article" date="2013" name="Nature">
        <title>Pan genome of the phytoplankton Emiliania underpins its global distribution.</title>
        <authorList>
            <person name="Read B.A."/>
            <person name="Kegel J."/>
            <person name="Klute M.J."/>
            <person name="Kuo A."/>
            <person name="Lefebvre S.C."/>
            <person name="Maumus F."/>
            <person name="Mayer C."/>
            <person name="Miller J."/>
            <person name="Monier A."/>
            <person name="Salamov A."/>
            <person name="Young J."/>
            <person name="Aguilar M."/>
            <person name="Claverie J.M."/>
            <person name="Frickenhaus S."/>
            <person name="Gonzalez K."/>
            <person name="Herman E.K."/>
            <person name="Lin Y.C."/>
            <person name="Napier J."/>
            <person name="Ogata H."/>
            <person name="Sarno A.F."/>
            <person name="Shmutz J."/>
            <person name="Schroeder D."/>
            <person name="de Vargas C."/>
            <person name="Verret F."/>
            <person name="von Dassow P."/>
            <person name="Valentin K."/>
            <person name="Van de Peer Y."/>
            <person name="Wheeler G."/>
            <person name="Dacks J.B."/>
            <person name="Delwiche C.F."/>
            <person name="Dyhrman S.T."/>
            <person name="Glockner G."/>
            <person name="John U."/>
            <person name="Richards T."/>
            <person name="Worden A.Z."/>
            <person name="Zhang X."/>
            <person name="Grigoriev I.V."/>
            <person name="Allen A.E."/>
            <person name="Bidle K."/>
            <person name="Borodovsky M."/>
            <person name="Bowler C."/>
            <person name="Brownlee C."/>
            <person name="Cock J.M."/>
            <person name="Elias M."/>
            <person name="Gladyshev V.N."/>
            <person name="Groth M."/>
            <person name="Guda C."/>
            <person name="Hadaegh A."/>
            <person name="Iglesias-Rodriguez M.D."/>
            <person name="Jenkins J."/>
            <person name="Jones B.M."/>
            <person name="Lawson T."/>
            <person name="Leese F."/>
            <person name="Lindquist E."/>
            <person name="Lobanov A."/>
            <person name="Lomsadze A."/>
            <person name="Malik S.B."/>
            <person name="Marsh M.E."/>
            <person name="Mackinder L."/>
            <person name="Mock T."/>
            <person name="Mueller-Roeber B."/>
            <person name="Pagarete A."/>
            <person name="Parker M."/>
            <person name="Probert I."/>
            <person name="Quesneville H."/>
            <person name="Raines C."/>
            <person name="Rensing S.A."/>
            <person name="Riano-Pachon D.M."/>
            <person name="Richier S."/>
            <person name="Rokitta S."/>
            <person name="Shiraiwa Y."/>
            <person name="Soanes D.M."/>
            <person name="van der Giezen M."/>
            <person name="Wahlund T.M."/>
            <person name="Williams B."/>
            <person name="Wilson W."/>
            <person name="Wolfe G."/>
            <person name="Wurch L.L."/>
        </authorList>
    </citation>
    <scope>NUCLEOTIDE SEQUENCE</scope>
</reference>
<evidence type="ECO:0000313" key="2">
    <source>
        <dbReference type="Proteomes" id="UP000013827"/>
    </source>
</evidence>
<accession>A0A0D3IHG1</accession>
<dbReference type="PaxDb" id="2903-EOD10696"/>
<dbReference type="GeneID" id="17256799"/>
<evidence type="ECO:0008006" key="3">
    <source>
        <dbReference type="Google" id="ProtNLM"/>
    </source>
</evidence>
<organism evidence="1 2">
    <name type="scientific">Emiliania huxleyi (strain CCMP1516)</name>
    <dbReference type="NCBI Taxonomy" id="280463"/>
    <lineage>
        <taxon>Eukaryota</taxon>
        <taxon>Haptista</taxon>
        <taxon>Haptophyta</taxon>
        <taxon>Prymnesiophyceae</taxon>
        <taxon>Isochrysidales</taxon>
        <taxon>Noelaerhabdaceae</taxon>
        <taxon>Emiliania</taxon>
    </lineage>
</organism>
<reference evidence="1" key="2">
    <citation type="submission" date="2024-10" db="UniProtKB">
        <authorList>
            <consortium name="EnsemblProtists"/>
        </authorList>
    </citation>
    <scope>IDENTIFICATION</scope>
</reference>